<dbReference type="PROSITE" id="PS50088">
    <property type="entry name" value="ANK_REPEAT"/>
    <property type="match status" value="1"/>
</dbReference>
<dbReference type="AlphaFoldDB" id="A0AAN6P6Y6"/>
<dbReference type="PANTHER" id="PTHR24189">
    <property type="entry name" value="MYOTROPHIN"/>
    <property type="match status" value="1"/>
</dbReference>
<evidence type="ECO:0000256" key="1">
    <source>
        <dbReference type="ARBA" id="ARBA00022737"/>
    </source>
</evidence>
<evidence type="ECO:0008006" key="6">
    <source>
        <dbReference type="Google" id="ProtNLM"/>
    </source>
</evidence>
<comment type="caution">
    <text evidence="4">The sequence shown here is derived from an EMBL/GenBank/DDBJ whole genome shotgun (WGS) entry which is preliminary data.</text>
</comment>
<dbReference type="PANTHER" id="PTHR24189:SF50">
    <property type="entry name" value="ANKYRIN REPEAT AND SOCS BOX PROTEIN 2"/>
    <property type="match status" value="1"/>
</dbReference>
<protein>
    <recommendedName>
        <fullName evidence="6">Ankyrin</fullName>
    </recommendedName>
</protein>
<keyword evidence="2 3" id="KW-0040">ANK repeat</keyword>
<name>A0AAN6P6Y6_9PEZI</name>
<proteinExistence type="predicted"/>
<feature type="repeat" description="ANK" evidence="3">
    <location>
        <begin position="196"/>
        <end position="228"/>
    </location>
</feature>
<reference evidence="5" key="1">
    <citation type="journal article" date="2023" name="Mol. Phylogenet. Evol.">
        <title>Genome-scale phylogeny and comparative genomics of the fungal order Sordariales.</title>
        <authorList>
            <person name="Hensen N."/>
            <person name="Bonometti L."/>
            <person name="Westerberg I."/>
            <person name="Brannstrom I.O."/>
            <person name="Guillou S."/>
            <person name="Cros-Aarteil S."/>
            <person name="Calhoun S."/>
            <person name="Haridas S."/>
            <person name="Kuo A."/>
            <person name="Mondo S."/>
            <person name="Pangilinan J."/>
            <person name="Riley R."/>
            <person name="LaButti K."/>
            <person name="Andreopoulos B."/>
            <person name="Lipzen A."/>
            <person name="Chen C."/>
            <person name="Yan M."/>
            <person name="Daum C."/>
            <person name="Ng V."/>
            <person name="Clum A."/>
            <person name="Steindorff A."/>
            <person name="Ohm R.A."/>
            <person name="Martin F."/>
            <person name="Silar P."/>
            <person name="Natvig D.O."/>
            <person name="Lalanne C."/>
            <person name="Gautier V."/>
            <person name="Ament-Velasquez S.L."/>
            <person name="Kruys A."/>
            <person name="Hutchinson M.I."/>
            <person name="Powell A.J."/>
            <person name="Barry K."/>
            <person name="Miller A.N."/>
            <person name="Grigoriev I.V."/>
            <person name="Debuchy R."/>
            <person name="Gladieux P."/>
            <person name="Hiltunen Thoren M."/>
            <person name="Johannesson H."/>
        </authorList>
    </citation>
    <scope>NUCLEOTIDE SEQUENCE [LARGE SCALE GENOMIC DNA]</scope>
    <source>
        <strain evidence="5">CBS 284.82</strain>
    </source>
</reference>
<dbReference type="Pfam" id="PF12796">
    <property type="entry name" value="Ank_2"/>
    <property type="match status" value="1"/>
</dbReference>
<dbReference type="Proteomes" id="UP001303115">
    <property type="component" value="Unassembled WGS sequence"/>
</dbReference>
<keyword evidence="5" id="KW-1185">Reference proteome</keyword>
<organism evidence="4 5">
    <name type="scientific">Parachaetomium inaequale</name>
    <dbReference type="NCBI Taxonomy" id="2588326"/>
    <lineage>
        <taxon>Eukaryota</taxon>
        <taxon>Fungi</taxon>
        <taxon>Dikarya</taxon>
        <taxon>Ascomycota</taxon>
        <taxon>Pezizomycotina</taxon>
        <taxon>Sordariomycetes</taxon>
        <taxon>Sordariomycetidae</taxon>
        <taxon>Sordariales</taxon>
        <taxon>Chaetomiaceae</taxon>
        <taxon>Parachaetomium</taxon>
    </lineage>
</organism>
<dbReference type="InterPro" id="IPR050745">
    <property type="entry name" value="Multifunctional_regulatory"/>
</dbReference>
<keyword evidence="1" id="KW-0677">Repeat</keyword>
<dbReference type="SMART" id="SM00248">
    <property type="entry name" value="ANK"/>
    <property type="match status" value="5"/>
</dbReference>
<dbReference type="PROSITE" id="PS50297">
    <property type="entry name" value="ANK_REP_REGION"/>
    <property type="match status" value="1"/>
</dbReference>
<sequence>MATASLSSLPAELICEITEHLLGDRAFGSAAALAQCSRRLCGPVLALLYDNVGRVNQDAGEDGLIWAAENDEVGTLKAFLESGVNPNVRFWSTLPDCARQDVFAAQRLRRRLAPRPDGHLVARLLQENVVQHQRRRWRYWPQSYNARFKEWYLATINGDIPESPADLVHDVTNIVRAARFSCHRSTIDFGPGSASYTWTALHVATQRNNMQAVEILLAHGAKIELRCRGLCDCLTPACSDFSAGEPPPTCTSLHIAVCSGHPHLARLFLARGANHTKAGQTTSDAYGFAPLGDIPAFHTAALRGDVAMCQLLLDHHAASGSGEPGGLLEQKDHRELRALDYAVAAGHTRTTGSWLLEQGADPLQHLTFDSRLFLAPLNFLCHRGQYRDAHYLLDMIRSKTPSTLSPPNYTLALQACFVRLRTPRPPFTVMLGSLRRYLDEYMQLVVSEKPPYPERDSEEALVGLVKQLLDVGADPSAALVPCERDMELDFSVARAKSALDLAANCGEREALKVMLDAVAEIDSHVSDTMRRTTLISAILPPRYSPAYENPQVYLETIIFLLERGASFKKALNQREPDKGLRDLFSPLFEPRINRTAWYNLDRFDLFERVMELVAKELGEEQFPAAWAADLLYVSVKCGNQNGNFCRWLVKRYELAPTDFSASDLELFSPLNPDKTLSEPGMVEWLLDFMPDTATKLHEPQTQQPEDTALVYAGRGFLPAARVFVERGLVDMASGAEADEKTSAELEERFRDIIFEACARVIRKGSANLIHAN</sequence>
<accession>A0AAN6P6Y6</accession>
<dbReference type="Gene3D" id="1.25.40.20">
    <property type="entry name" value="Ankyrin repeat-containing domain"/>
    <property type="match status" value="3"/>
</dbReference>
<gene>
    <name evidence="4" type="ORF">C8A01DRAFT_40662</name>
</gene>
<dbReference type="EMBL" id="MU854567">
    <property type="protein sequence ID" value="KAK4032881.1"/>
    <property type="molecule type" value="Genomic_DNA"/>
</dbReference>
<evidence type="ECO:0000313" key="5">
    <source>
        <dbReference type="Proteomes" id="UP001303115"/>
    </source>
</evidence>
<dbReference type="InterPro" id="IPR036770">
    <property type="entry name" value="Ankyrin_rpt-contain_sf"/>
</dbReference>
<evidence type="ECO:0000313" key="4">
    <source>
        <dbReference type="EMBL" id="KAK4032881.1"/>
    </source>
</evidence>
<dbReference type="InterPro" id="IPR002110">
    <property type="entry name" value="Ankyrin_rpt"/>
</dbReference>
<dbReference type="SUPFAM" id="SSF48403">
    <property type="entry name" value="Ankyrin repeat"/>
    <property type="match status" value="1"/>
</dbReference>
<evidence type="ECO:0000256" key="2">
    <source>
        <dbReference type="ARBA" id="ARBA00023043"/>
    </source>
</evidence>
<evidence type="ECO:0000256" key="3">
    <source>
        <dbReference type="PROSITE-ProRule" id="PRU00023"/>
    </source>
</evidence>